<dbReference type="GO" id="GO:0002098">
    <property type="term" value="P:tRNA wobble uridine modification"/>
    <property type="evidence" value="ECO:0007669"/>
    <property type="project" value="TreeGrafter"/>
</dbReference>
<dbReference type="Pfam" id="PF01134">
    <property type="entry name" value="GIDA"/>
    <property type="match status" value="2"/>
</dbReference>
<dbReference type="InterPro" id="IPR002218">
    <property type="entry name" value="MnmG-rel"/>
</dbReference>
<dbReference type="GO" id="GO:0050660">
    <property type="term" value="F:flavin adenine dinucleotide binding"/>
    <property type="evidence" value="ECO:0007669"/>
    <property type="project" value="InterPro"/>
</dbReference>
<dbReference type="AlphaFoldDB" id="A0A9X4AYV5"/>
<dbReference type="Gene3D" id="3.50.50.60">
    <property type="entry name" value="FAD/NAD(P)-binding domain"/>
    <property type="match status" value="2"/>
</dbReference>
<accession>A0A9X4AYV5</accession>
<comment type="caution">
    <text evidence="8">The sequence shown here is derived from an EMBL/GenBank/DDBJ whole genome shotgun (WGS) entry which is preliminary data.</text>
</comment>
<evidence type="ECO:0000313" key="8">
    <source>
        <dbReference type="EMBL" id="MDC4239184.1"/>
    </source>
</evidence>
<evidence type="ECO:0000256" key="2">
    <source>
        <dbReference type="ARBA" id="ARBA00022630"/>
    </source>
</evidence>
<evidence type="ECO:0000313" key="9">
    <source>
        <dbReference type="Proteomes" id="UP001141183"/>
    </source>
</evidence>
<evidence type="ECO:0000256" key="5">
    <source>
        <dbReference type="ARBA" id="ARBA00023027"/>
    </source>
</evidence>
<keyword evidence="2" id="KW-0285">Flavoprotein</keyword>
<organism evidence="8 9">
    <name type="scientific">Clostridium tertium</name>
    <dbReference type="NCBI Taxonomy" id="1559"/>
    <lineage>
        <taxon>Bacteria</taxon>
        <taxon>Bacillati</taxon>
        <taxon>Bacillota</taxon>
        <taxon>Clostridia</taxon>
        <taxon>Eubacteriales</taxon>
        <taxon>Clostridiaceae</taxon>
        <taxon>Clostridium</taxon>
    </lineage>
</organism>
<protein>
    <submittedName>
        <fullName evidence="8">FAD-dependent oxidoreductase</fullName>
    </submittedName>
</protein>
<name>A0A9X4AYV5_9CLOT</name>
<dbReference type="Proteomes" id="UP001141183">
    <property type="component" value="Unassembled WGS sequence"/>
</dbReference>
<dbReference type="GO" id="GO:0030488">
    <property type="term" value="P:tRNA methylation"/>
    <property type="evidence" value="ECO:0007669"/>
    <property type="project" value="TreeGrafter"/>
</dbReference>
<keyword evidence="3" id="KW-0819">tRNA processing</keyword>
<feature type="domain" description="MnmG N-terminal" evidence="7">
    <location>
        <begin position="2"/>
        <end position="186"/>
    </location>
</feature>
<dbReference type="EMBL" id="JAMRYU010000002">
    <property type="protein sequence ID" value="MDC4239184.1"/>
    <property type="molecule type" value="Genomic_DNA"/>
</dbReference>
<evidence type="ECO:0000256" key="3">
    <source>
        <dbReference type="ARBA" id="ARBA00022694"/>
    </source>
</evidence>
<proteinExistence type="predicted"/>
<dbReference type="RefSeq" id="WP_008678248.1">
    <property type="nucleotide sequence ID" value="NZ_CABKOG010000003.1"/>
</dbReference>
<dbReference type="SUPFAM" id="SSF51905">
    <property type="entry name" value="FAD/NAD(P)-binding domain"/>
    <property type="match status" value="1"/>
</dbReference>
<evidence type="ECO:0000256" key="1">
    <source>
        <dbReference type="ARBA" id="ARBA00001974"/>
    </source>
</evidence>
<comment type="subunit">
    <text evidence="6">Homodimer. Heterotetramer of two MnmE and two MnmG subunits.</text>
</comment>
<sequence>MKIIIIGGGFAGCQAAIQARKMGAEVHIIERTDMLLGVGNVGGIMRNNGRFTAAEELLFLGANELIDIMDSLALHQNIEFSGHKHANLTDIAKAEPEIRRYILSLGINIHFKSRAINVSLENNSITRIKLADGSFIDGDVFIETTGSTGSMTNCNRYGNGCSMCILRCPSFGSRESLSAKAGIRDIIGERSNGTPGAMSGSCELPRESFSEDIIEKLDKYGVVTLPVPKEDVNLDKLSQKVCQQYALKEFAENVILLDTGHIKLMTSYYPLDKLRKIPGLENARYIDPLSGGNSNSIRYLASSPRDNSMKILGLNNMFCAGEKSGFFVGHTEVMATGALAGYNAVKYALNEPLLILPRNLAIGDIIAFANDALDMENGKSLRHTFSGGKYFERMKKLNLYTTDKNLIYERVKSLSLLNIFNK</sequence>
<dbReference type="InterPro" id="IPR040131">
    <property type="entry name" value="MnmG_N"/>
</dbReference>
<evidence type="ECO:0000256" key="6">
    <source>
        <dbReference type="ARBA" id="ARBA00025948"/>
    </source>
</evidence>
<gene>
    <name evidence="8" type="ORF">NE398_03210</name>
</gene>
<evidence type="ECO:0000256" key="4">
    <source>
        <dbReference type="ARBA" id="ARBA00022827"/>
    </source>
</evidence>
<dbReference type="PANTHER" id="PTHR11806:SF0">
    <property type="entry name" value="PROTEIN MTO1 HOMOLOG, MITOCHONDRIAL"/>
    <property type="match status" value="1"/>
</dbReference>
<feature type="domain" description="MnmG N-terminal" evidence="7">
    <location>
        <begin position="260"/>
        <end position="351"/>
    </location>
</feature>
<dbReference type="InterPro" id="IPR036188">
    <property type="entry name" value="FAD/NAD-bd_sf"/>
</dbReference>
<keyword evidence="4" id="KW-0274">FAD</keyword>
<comment type="cofactor">
    <cofactor evidence="1">
        <name>FAD</name>
        <dbReference type="ChEBI" id="CHEBI:57692"/>
    </cofactor>
</comment>
<evidence type="ECO:0000259" key="7">
    <source>
        <dbReference type="Pfam" id="PF01134"/>
    </source>
</evidence>
<reference evidence="8" key="1">
    <citation type="submission" date="2022-05" db="EMBL/GenBank/DDBJ databases">
        <title>Draft genome sequence of Clostridium tertium strain CP3 isolated from Peru.</title>
        <authorList>
            <person name="Hurtado R."/>
            <person name="Lima L."/>
            <person name="Sousa T."/>
            <person name="Jaiswal A.K."/>
            <person name="Tiwari S."/>
            <person name="Maturrano L."/>
            <person name="Brenig B."/>
            <person name="Azevedo V."/>
        </authorList>
    </citation>
    <scope>NUCLEOTIDE SEQUENCE</scope>
    <source>
        <strain evidence="8">CP3</strain>
    </source>
</reference>
<keyword evidence="5" id="KW-0520">NAD</keyword>
<keyword evidence="9" id="KW-1185">Reference proteome</keyword>
<dbReference type="PANTHER" id="PTHR11806">
    <property type="entry name" value="GLUCOSE INHIBITED DIVISION PROTEIN A"/>
    <property type="match status" value="1"/>
</dbReference>